<dbReference type="Pfam" id="PF01478">
    <property type="entry name" value="Peptidase_A24"/>
    <property type="match status" value="1"/>
</dbReference>
<dbReference type="RefSeq" id="WP_161868955.1">
    <property type="nucleotide sequence ID" value="NZ_JBMRGR010000006.1"/>
</dbReference>
<feature type="domain" description="Prepilin type IV endopeptidase peptidase" evidence="8">
    <location>
        <begin position="103"/>
        <end position="199"/>
    </location>
</feature>
<dbReference type="PANTHER" id="PTHR30487:SF0">
    <property type="entry name" value="PREPILIN LEADER PEPTIDASE_N-METHYLTRANSFERASE-RELATED"/>
    <property type="match status" value="1"/>
</dbReference>
<reference evidence="11" key="1">
    <citation type="submission" date="2016-06" db="EMBL/GenBank/DDBJ databases">
        <title>Four novel species of enterococci isolated from chicken manure.</title>
        <authorList>
            <person name="Van Tyne D."/>
        </authorList>
    </citation>
    <scope>NUCLEOTIDE SEQUENCE [LARGE SCALE GENOMIC DNA]</scope>
    <source>
        <strain evidence="11">JM9A</strain>
    </source>
</reference>
<comment type="subcellular location">
    <subcellularLocation>
        <location evidence="1">Cell membrane</location>
        <topology evidence="1">Multi-pass membrane protein</topology>
    </subcellularLocation>
</comment>
<keyword evidence="5 7" id="KW-1133">Transmembrane helix</keyword>
<name>A0ABV0EXL3_9ENTE</name>
<comment type="caution">
    <text evidence="10">The sequence shown here is derived from an EMBL/GenBank/DDBJ whole genome shotgun (WGS) entry which is preliminary data.</text>
</comment>
<feature type="transmembrane region" description="Helical" evidence="7">
    <location>
        <begin position="183"/>
        <end position="207"/>
    </location>
</feature>
<keyword evidence="3" id="KW-1003">Cell membrane</keyword>
<feature type="transmembrane region" description="Helical" evidence="7">
    <location>
        <begin position="70"/>
        <end position="89"/>
    </location>
</feature>
<evidence type="ECO:0000256" key="5">
    <source>
        <dbReference type="ARBA" id="ARBA00022989"/>
    </source>
</evidence>
<reference evidence="10 11" key="2">
    <citation type="submission" date="2024-02" db="EMBL/GenBank/DDBJ databases">
        <title>The Genome Sequence of Enterococcus diestrammenae JM9A.</title>
        <authorList>
            <person name="Earl A."/>
            <person name="Manson A."/>
            <person name="Gilmore M."/>
            <person name="Sanders J."/>
            <person name="Shea T."/>
            <person name="Howe W."/>
            <person name="Livny J."/>
            <person name="Cuomo C."/>
            <person name="Neafsey D."/>
            <person name="Birren B."/>
        </authorList>
    </citation>
    <scope>NUCLEOTIDE SEQUENCE [LARGE SCALE GENOMIC DNA]</scope>
    <source>
        <strain evidence="10 11">JM9A</strain>
    </source>
</reference>
<evidence type="ECO:0000256" key="1">
    <source>
        <dbReference type="ARBA" id="ARBA00004651"/>
    </source>
</evidence>
<feature type="transmembrane region" description="Helical" evidence="7">
    <location>
        <begin position="219"/>
        <end position="236"/>
    </location>
</feature>
<keyword evidence="11" id="KW-1185">Reference proteome</keyword>
<dbReference type="PANTHER" id="PTHR30487">
    <property type="entry name" value="TYPE 4 PREPILIN-LIKE PROTEINS LEADER PEPTIDE-PROCESSING ENZYME"/>
    <property type="match status" value="1"/>
</dbReference>
<feature type="transmembrane region" description="Helical" evidence="7">
    <location>
        <begin position="141"/>
        <end position="163"/>
    </location>
</feature>
<dbReference type="InterPro" id="IPR050882">
    <property type="entry name" value="Prepilin_peptidase/N-MTase"/>
</dbReference>
<sequence>MLEKILLFIIGCILGSFFWLVAERWPQGLSILRPASHCSSCQTPLRKRDLIPLLSALQLKFRCRDCRHPFSKMSFFAELASGCFFVFTFPQFLTSTTLLPFVWLLTAFMMALADIRHYILEPKIFYPASLMLWLWHFHQGAAVQWLTVLYCIGISSFLMIFLRGRFGFGDLLLLLSWSPWLNLQQFCLLLIFASSLGLATFGIYYVTQRKHHRFPRSQELPLPFIPFLASGLWLILRFGL</sequence>
<keyword evidence="6 7" id="KW-0472">Membrane</keyword>
<evidence type="ECO:0000313" key="10">
    <source>
        <dbReference type="EMBL" id="MEO1780540.1"/>
    </source>
</evidence>
<evidence type="ECO:0000256" key="2">
    <source>
        <dbReference type="ARBA" id="ARBA00005801"/>
    </source>
</evidence>
<dbReference type="InterPro" id="IPR000045">
    <property type="entry name" value="Prepilin_IV_endopep_pep"/>
</dbReference>
<proteinExistence type="inferred from homology"/>
<gene>
    <name evidence="10" type="ORF">BAU18_000079</name>
</gene>
<evidence type="ECO:0000256" key="4">
    <source>
        <dbReference type="ARBA" id="ARBA00022692"/>
    </source>
</evidence>
<dbReference type="EMBL" id="MAEI02000001">
    <property type="protein sequence ID" value="MEO1780540.1"/>
    <property type="molecule type" value="Genomic_DNA"/>
</dbReference>
<evidence type="ECO:0000259" key="8">
    <source>
        <dbReference type="Pfam" id="PF01478"/>
    </source>
</evidence>
<keyword evidence="4 7" id="KW-0812">Transmembrane</keyword>
<comment type="similarity">
    <text evidence="2">Belongs to the peptidase A24 family.</text>
</comment>
<dbReference type="Proteomes" id="UP001429357">
    <property type="component" value="Unassembled WGS sequence"/>
</dbReference>
<dbReference type="Gene3D" id="1.20.120.1220">
    <property type="match status" value="1"/>
</dbReference>
<dbReference type="InterPro" id="IPR010627">
    <property type="entry name" value="Prepilin_pept_A24_N"/>
</dbReference>
<protein>
    <submittedName>
        <fullName evidence="10">Leader peptidase (Prepilin peptidase)/N-methyltransferase</fullName>
    </submittedName>
</protein>
<evidence type="ECO:0000259" key="9">
    <source>
        <dbReference type="Pfam" id="PF06750"/>
    </source>
</evidence>
<organism evidence="10 11">
    <name type="scientific">Enterococcus diestrammenae</name>
    <dbReference type="NCBI Taxonomy" id="1155073"/>
    <lineage>
        <taxon>Bacteria</taxon>
        <taxon>Bacillati</taxon>
        <taxon>Bacillota</taxon>
        <taxon>Bacilli</taxon>
        <taxon>Lactobacillales</taxon>
        <taxon>Enterococcaceae</taxon>
        <taxon>Enterococcus</taxon>
    </lineage>
</organism>
<evidence type="ECO:0000256" key="6">
    <source>
        <dbReference type="ARBA" id="ARBA00023136"/>
    </source>
</evidence>
<dbReference type="Pfam" id="PF06750">
    <property type="entry name" value="A24_N_bact"/>
    <property type="match status" value="1"/>
</dbReference>
<evidence type="ECO:0000256" key="7">
    <source>
        <dbReference type="SAM" id="Phobius"/>
    </source>
</evidence>
<feature type="domain" description="Prepilin peptidase A24 N-terminal" evidence="9">
    <location>
        <begin position="9"/>
        <end position="91"/>
    </location>
</feature>
<accession>A0ABV0EXL3</accession>
<evidence type="ECO:0000313" key="11">
    <source>
        <dbReference type="Proteomes" id="UP001429357"/>
    </source>
</evidence>
<feature type="transmembrane region" description="Helical" evidence="7">
    <location>
        <begin position="6"/>
        <end position="22"/>
    </location>
</feature>
<feature type="transmembrane region" description="Helical" evidence="7">
    <location>
        <begin position="101"/>
        <end position="120"/>
    </location>
</feature>
<evidence type="ECO:0000256" key="3">
    <source>
        <dbReference type="ARBA" id="ARBA00022475"/>
    </source>
</evidence>